<dbReference type="InterPro" id="IPR001279">
    <property type="entry name" value="Metallo-B-lactamas"/>
</dbReference>
<protein>
    <submittedName>
        <fullName evidence="2">Zn-dependent hydrolase</fullName>
    </submittedName>
</protein>
<dbReference type="RefSeq" id="WP_040039045.1">
    <property type="nucleotide sequence ID" value="NZ_JWJG01000028.1"/>
</dbReference>
<dbReference type="STRING" id="709839.TSA66_03820"/>
<organism evidence="2 3">
    <name type="scientific">Noviherbaspirillum autotrophicum</name>
    <dbReference type="NCBI Taxonomy" id="709839"/>
    <lineage>
        <taxon>Bacteria</taxon>
        <taxon>Pseudomonadati</taxon>
        <taxon>Pseudomonadota</taxon>
        <taxon>Betaproteobacteria</taxon>
        <taxon>Burkholderiales</taxon>
        <taxon>Oxalobacteraceae</taxon>
        <taxon>Noviherbaspirillum</taxon>
    </lineage>
</organism>
<dbReference type="AlphaFoldDB" id="A0A0C1YHY6"/>
<dbReference type="Gene3D" id="1.10.10.10">
    <property type="entry name" value="Winged helix-like DNA-binding domain superfamily/Winged helix DNA-binding domain"/>
    <property type="match status" value="1"/>
</dbReference>
<dbReference type="Pfam" id="PF00753">
    <property type="entry name" value="Lactamase_B"/>
    <property type="match status" value="1"/>
</dbReference>
<evidence type="ECO:0000313" key="2">
    <source>
        <dbReference type="EMBL" id="KIF80132.1"/>
    </source>
</evidence>
<dbReference type="SUPFAM" id="SSF56281">
    <property type="entry name" value="Metallo-hydrolase/oxidoreductase"/>
    <property type="match status" value="1"/>
</dbReference>
<dbReference type="GO" id="GO:0016787">
    <property type="term" value="F:hydrolase activity"/>
    <property type="evidence" value="ECO:0007669"/>
    <property type="project" value="UniProtKB-KW"/>
</dbReference>
<keyword evidence="2" id="KW-0378">Hydrolase</keyword>
<evidence type="ECO:0000259" key="1">
    <source>
        <dbReference type="SMART" id="SM00849"/>
    </source>
</evidence>
<dbReference type="InterPro" id="IPR050662">
    <property type="entry name" value="Sec-metab_biosynth-thioest"/>
</dbReference>
<dbReference type="EMBL" id="JWJG01000028">
    <property type="protein sequence ID" value="KIF80132.1"/>
    <property type="molecule type" value="Genomic_DNA"/>
</dbReference>
<feature type="domain" description="Metallo-beta-lactamase" evidence="1">
    <location>
        <begin position="42"/>
        <end position="267"/>
    </location>
</feature>
<reference evidence="2 3" key="1">
    <citation type="submission" date="2014-12" db="EMBL/GenBank/DDBJ databases">
        <title>Denitrispirillum autotrophicum gen. nov., sp. nov., Denitrifying, Facultatively Autotrophic Bacteria Isolated from Rice Paddy Soil.</title>
        <authorList>
            <person name="Ishii S."/>
            <person name="Ashida N."/>
            <person name="Ohno H."/>
            <person name="Otsuka S."/>
            <person name="Yokota A."/>
            <person name="Senoo K."/>
        </authorList>
    </citation>
    <scope>NUCLEOTIDE SEQUENCE [LARGE SCALE GENOMIC DNA]</scope>
    <source>
        <strain evidence="2 3">TSA66</strain>
    </source>
</reference>
<gene>
    <name evidence="2" type="ORF">TSA66_03820</name>
</gene>
<keyword evidence="3" id="KW-1185">Reference proteome</keyword>
<sequence length="355" mass="39283">MNPLESQLNYPFGDLLPAPGALSEIAPGVYWLRMGLPFALDHINLWLIADEFDDGDGPRPGWTVVDCGIANDATRAAWESVFADGLAANPIVRVIATHCHPDHVGLADWLCSRWNAPLWMTTGEYGFARMMSASLPGVDGTAMLPHFERHGVTDPALIEQLQGRKSYYPTLVPAVPASYRRMQDGQTFRIGRHEWRVITGFGHAPEHASLYCADLNVLVSGDMVLPRISTNVSVFAVEPEANPVQLYLDSLKKYADLPADTLVLPSHGKPFRGLHTRIGQLVAHHRERLAEVVEACASPMSAADIVPIMFRRALDAHQLTFAMGEALAHLHKLWFDGVLYRETGADGIIRFRTHR</sequence>
<dbReference type="Gene3D" id="3.60.15.10">
    <property type="entry name" value="Ribonuclease Z/Hydroxyacylglutathione hydrolase-like"/>
    <property type="match status" value="1"/>
</dbReference>
<dbReference type="OrthoDB" id="2971563at2"/>
<dbReference type="InterPro" id="IPR036388">
    <property type="entry name" value="WH-like_DNA-bd_sf"/>
</dbReference>
<dbReference type="Proteomes" id="UP000031572">
    <property type="component" value="Unassembled WGS sequence"/>
</dbReference>
<dbReference type="Pfam" id="PF21221">
    <property type="entry name" value="B_lactamase-like_C"/>
    <property type="match status" value="1"/>
</dbReference>
<dbReference type="InterPro" id="IPR036866">
    <property type="entry name" value="RibonucZ/Hydroxyglut_hydro"/>
</dbReference>
<proteinExistence type="predicted"/>
<name>A0A0C1YHY6_9BURK</name>
<comment type="caution">
    <text evidence="2">The sequence shown here is derived from an EMBL/GenBank/DDBJ whole genome shotgun (WGS) entry which is preliminary data.</text>
</comment>
<evidence type="ECO:0000313" key="3">
    <source>
        <dbReference type="Proteomes" id="UP000031572"/>
    </source>
</evidence>
<dbReference type="InterPro" id="IPR048933">
    <property type="entry name" value="B_lactamase-like_C"/>
</dbReference>
<dbReference type="PANTHER" id="PTHR23131:SF4">
    <property type="entry name" value="METALLO-BETA-LACTAMASE SUPERFAMILY POTEIN"/>
    <property type="match status" value="1"/>
</dbReference>
<dbReference type="SMART" id="SM00849">
    <property type="entry name" value="Lactamase_B"/>
    <property type="match status" value="1"/>
</dbReference>
<accession>A0A0C1YHY6</accession>
<dbReference type="PANTHER" id="PTHR23131">
    <property type="entry name" value="ENDORIBONUCLEASE LACTB2"/>
    <property type="match status" value="1"/>
</dbReference>